<evidence type="ECO:0000313" key="1">
    <source>
        <dbReference type="EMBL" id="PGH11142.1"/>
    </source>
</evidence>
<protein>
    <recommendedName>
        <fullName evidence="3">Cell division cycle protein 123</fullName>
    </recommendedName>
</protein>
<accession>A0A2B7XR75</accession>
<evidence type="ECO:0008006" key="3">
    <source>
        <dbReference type="Google" id="ProtNLM"/>
    </source>
</evidence>
<reference evidence="1 2" key="1">
    <citation type="submission" date="2017-10" db="EMBL/GenBank/DDBJ databases">
        <title>Comparative genomics in systemic dimorphic fungi from Ajellomycetaceae.</title>
        <authorList>
            <person name="Munoz J.F."/>
            <person name="Mcewen J.G."/>
            <person name="Clay O.K."/>
            <person name="Cuomo C.A."/>
        </authorList>
    </citation>
    <scope>NUCLEOTIDE SEQUENCE [LARGE SCALE GENOMIC DNA]</scope>
    <source>
        <strain evidence="1 2">UAMH7299</strain>
    </source>
</reference>
<name>A0A2B7XR75_POLH7</name>
<gene>
    <name evidence="1" type="ORF">AJ80_07244</name>
</gene>
<dbReference type="Proteomes" id="UP000224634">
    <property type="component" value="Unassembled WGS sequence"/>
</dbReference>
<dbReference type="EMBL" id="PDNA01000136">
    <property type="protein sequence ID" value="PGH11142.1"/>
    <property type="molecule type" value="Genomic_DNA"/>
</dbReference>
<dbReference type="AlphaFoldDB" id="A0A2B7XR75"/>
<keyword evidence="2" id="KW-1185">Reference proteome</keyword>
<comment type="caution">
    <text evidence="1">The sequence shown here is derived from an EMBL/GenBank/DDBJ whole genome shotgun (WGS) entry which is preliminary data.</text>
</comment>
<proteinExistence type="predicted"/>
<dbReference type="OrthoDB" id="360540at2759"/>
<evidence type="ECO:0000313" key="2">
    <source>
        <dbReference type="Proteomes" id="UP000224634"/>
    </source>
</evidence>
<sequence length="325" mass="36711">MDLRIVSFQEVEAAISEARKAWTETDNYNTHLNSHEAISAVVPEGPHLKHVKPSFLPGKFSNFASLIMATQGVEDWHVFELPRSLAREVADSYNIWCARGQLSKETMEDLEGLFPKRTMSGILAESVFNKGLDWFLRLDFCSTKDADGGILPVQSISDVVHRLCTSMRGRRALLDFLDEDEIQKPKLFVIPFDKNMNPSREYRVFCPLPEGRVAAISQYRWTCPFVNGDSTGIDESTQRIFEGGLQMHERIMRHAGRLKDSSALGTMRSEGFTFDVLLPTQGEVQLVESNPFGAMSGCGSCLYHWIRDARLLYGLEEKVEVRIAL</sequence>
<organism evidence="1 2">
    <name type="scientific">Polytolypa hystricis (strain UAMH7299)</name>
    <dbReference type="NCBI Taxonomy" id="1447883"/>
    <lineage>
        <taxon>Eukaryota</taxon>
        <taxon>Fungi</taxon>
        <taxon>Dikarya</taxon>
        <taxon>Ascomycota</taxon>
        <taxon>Pezizomycotina</taxon>
        <taxon>Eurotiomycetes</taxon>
        <taxon>Eurotiomycetidae</taxon>
        <taxon>Onygenales</taxon>
        <taxon>Onygenales incertae sedis</taxon>
        <taxon>Polytolypa</taxon>
    </lineage>
</organism>